<name>A0A0S4JA60_BODSA</name>
<organism evidence="1 2">
    <name type="scientific">Bodo saltans</name>
    <name type="common">Flagellated protozoan</name>
    <dbReference type="NCBI Taxonomy" id="75058"/>
    <lineage>
        <taxon>Eukaryota</taxon>
        <taxon>Discoba</taxon>
        <taxon>Euglenozoa</taxon>
        <taxon>Kinetoplastea</taxon>
        <taxon>Metakinetoplastina</taxon>
        <taxon>Eubodonida</taxon>
        <taxon>Bodonidae</taxon>
        <taxon>Bodo</taxon>
    </lineage>
</organism>
<keyword evidence="2" id="KW-1185">Reference proteome</keyword>
<dbReference type="VEuPathDB" id="TriTrypDB:BSAL_14315"/>
<reference evidence="2" key="1">
    <citation type="submission" date="2015-09" db="EMBL/GenBank/DDBJ databases">
        <authorList>
            <consortium name="Pathogen Informatics"/>
        </authorList>
    </citation>
    <scope>NUCLEOTIDE SEQUENCE [LARGE SCALE GENOMIC DNA]</scope>
    <source>
        <strain evidence="2">Lake Konstanz</strain>
    </source>
</reference>
<dbReference type="AlphaFoldDB" id="A0A0S4JA60"/>
<gene>
    <name evidence="1" type="ORF">BSAL_14315</name>
</gene>
<dbReference type="Proteomes" id="UP000051952">
    <property type="component" value="Unassembled WGS sequence"/>
</dbReference>
<evidence type="ECO:0000313" key="2">
    <source>
        <dbReference type="Proteomes" id="UP000051952"/>
    </source>
</evidence>
<evidence type="ECO:0000313" key="1">
    <source>
        <dbReference type="EMBL" id="CUG88234.1"/>
    </source>
</evidence>
<protein>
    <submittedName>
        <fullName evidence="1">Uncharacterized protein</fullName>
    </submittedName>
</protein>
<proteinExistence type="predicted"/>
<dbReference type="EMBL" id="CYKH01001627">
    <property type="protein sequence ID" value="CUG88234.1"/>
    <property type="molecule type" value="Genomic_DNA"/>
</dbReference>
<accession>A0A0S4JA60</accession>
<sequence>MPAEVVLGEDLKNCAILLRSVPYCNGSMTPMLLRVSTEGMNISAMNSVRSLELTLSQVRDSSAGKLLRHLVLPIIKLLSDGRHLAVSMASVVADALFSGGSCPNNMTVGEERTRRANQQLWTQCFGIIISEARASWNSLIIEDCVDISTTLEGAVEGVLRTRVAPSILSPLRDVVVAYLRSPFRVPITSDEVLCCVPGMDVSASVLVDDMTFVITCSRASKSRGTHTALFLAGASKEDDDDDDRDDDPFINIQALADCCCSLGVTVVYTDAALDDRTGDAFGITIVRIDSMKEVQGTLPVVNLAHPTFTKDHAVNIESVKVLTSHVCLVEVRSPRPSKHVRMLIGCPAKHNSEVWSERREAVLSAVRVCQHSTRCVERRAGLIRLLSHLRQQPALQSKDAVFVVDLIQCFAESAALPAVDAFEADYVVVEAFCAALRILMTLIRIDCIVV</sequence>